<dbReference type="PANTHER" id="PTHR16740:SF1">
    <property type="entry name" value="CYTOCHROME B5-RELATED PROTEIN-RELATED"/>
    <property type="match status" value="1"/>
</dbReference>
<feature type="transmembrane region" description="Helical" evidence="1">
    <location>
        <begin position="255"/>
        <end position="274"/>
    </location>
</feature>
<evidence type="ECO:0000256" key="1">
    <source>
        <dbReference type="SAM" id="Phobius"/>
    </source>
</evidence>
<organism evidence="3 4">
    <name type="scientific">Allacma fusca</name>
    <dbReference type="NCBI Taxonomy" id="39272"/>
    <lineage>
        <taxon>Eukaryota</taxon>
        <taxon>Metazoa</taxon>
        <taxon>Ecdysozoa</taxon>
        <taxon>Arthropoda</taxon>
        <taxon>Hexapoda</taxon>
        <taxon>Collembola</taxon>
        <taxon>Symphypleona</taxon>
        <taxon>Sminthuridae</taxon>
        <taxon>Allacma</taxon>
    </lineage>
</organism>
<dbReference type="PANTHER" id="PTHR16740">
    <property type="entry name" value="CYTOCHROME B5-RELATED PROTEIN-RELATED"/>
    <property type="match status" value="1"/>
</dbReference>
<keyword evidence="1" id="KW-1133">Transmembrane helix</keyword>
<dbReference type="Pfam" id="PF00173">
    <property type="entry name" value="Cyt-b5"/>
    <property type="match status" value="1"/>
</dbReference>
<feature type="transmembrane region" description="Helical" evidence="1">
    <location>
        <begin position="175"/>
        <end position="194"/>
    </location>
</feature>
<evidence type="ECO:0000313" key="4">
    <source>
        <dbReference type="Proteomes" id="UP000708208"/>
    </source>
</evidence>
<protein>
    <recommendedName>
        <fullName evidence="2">Cytochrome b5 heme-binding domain-containing protein</fullName>
    </recommendedName>
</protein>
<comment type="caution">
    <text evidence="3">The sequence shown here is derived from an EMBL/GenBank/DDBJ whole genome shotgun (WGS) entry which is preliminary data.</text>
</comment>
<gene>
    <name evidence="3" type="ORF">AFUS01_LOCUS15902</name>
</gene>
<dbReference type="InterPro" id="IPR053100">
    <property type="entry name" value="Cytochrome_b5-related"/>
</dbReference>
<evidence type="ECO:0000313" key="3">
    <source>
        <dbReference type="EMBL" id="CAG7727031.1"/>
    </source>
</evidence>
<dbReference type="InterPro" id="IPR005804">
    <property type="entry name" value="FA_desaturase_dom"/>
</dbReference>
<keyword evidence="4" id="KW-1185">Reference proteome</keyword>
<feature type="domain" description="Cytochrome b5 heme-binding" evidence="2">
    <location>
        <begin position="43"/>
        <end position="112"/>
    </location>
</feature>
<keyword evidence="1" id="KW-0812">Transmembrane</keyword>
<dbReference type="Proteomes" id="UP000708208">
    <property type="component" value="Unassembled WGS sequence"/>
</dbReference>
<accession>A0A8J2KKS7</accession>
<reference evidence="3" key="1">
    <citation type="submission" date="2021-06" db="EMBL/GenBank/DDBJ databases">
        <authorList>
            <person name="Hodson N. C."/>
            <person name="Mongue J. A."/>
            <person name="Jaron S. K."/>
        </authorList>
    </citation>
    <scope>NUCLEOTIDE SEQUENCE</scope>
</reference>
<name>A0A8J2KKS7_9HEXA</name>
<evidence type="ECO:0000259" key="2">
    <source>
        <dbReference type="PROSITE" id="PS50255"/>
    </source>
</evidence>
<dbReference type="AlphaFoldDB" id="A0A8J2KKS7"/>
<feature type="transmembrane region" description="Helical" evidence="1">
    <location>
        <begin position="151"/>
        <end position="169"/>
    </location>
</feature>
<dbReference type="GO" id="GO:0006629">
    <property type="term" value="P:lipid metabolic process"/>
    <property type="evidence" value="ECO:0007669"/>
    <property type="project" value="InterPro"/>
</dbReference>
<dbReference type="PROSITE" id="PS50255">
    <property type="entry name" value="CYTOCHROME_B5_2"/>
    <property type="match status" value="1"/>
</dbReference>
<dbReference type="Pfam" id="PF00487">
    <property type="entry name" value="FA_desaturase"/>
    <property type="match status" value="1"/>
</dbReference>
<dbReference type="OrthoDB" id="260519at2759"/>
<feature type="transmembrane region" description="Helical" evidence="1">
    <location>
        <begin position="294"/>
        <end position="318"/>
    </location>
</feature>
<sequence length="447" mass="51366">MAPNQGSSSGLSPKNPSSFPGIYKYPADRNLPFKNGYQWLAGKRKDDDIGKLWRVYDKLYNLESFAHKHPGGDYWIRLTQGTDITEAFEASHVAHVKKVEEILAKYYVRDVEFPRNSPYTFKQDGFYMTLKRRAGPILEEVGTNSTLQIRLMIDGLGLAYVLLSFFGVFLNSTLLQILAGLDLAMLIIAAHNFFHMRDNWRKFYYDFSLQSSIELQISHAISHHLYTNTVMDIEISNLEPAFEFLPKEKTFLKRYAPGVYAHLFYIVSFFLDLIKRGRAIANGTQQLRPENLIVFIQLAVWMLIAPSVPTGIYSWLFIHAVASYWFMLVAVGGSAHHHPSCFHDGDEARNEADFGLCQLDAIRDRSDDLHQTLFVILTTFGAHSLHHLFPTVCHSKLHHLQEVYEQTLKEFNEEFHPVSQFELFLGMHKQLARVEALPHPAEIKKQK</sequence>
<keyword evidence="1" id="KW-0472">Membrane</keyword>
<proteinExistence type="predicted"/>
<dbReference type="InterPro" id="IPR001199">
    <property type="entry name" value="Cyt_B5-like_heme/steroid-bd"/>
</dbReference>
<dbReference type="EMBL" id="CAJVCH010143019">
    <property type="protein sequence ID" value="CAG7727031.1"/>
    <property type="molecule type" value="Genomic_DNA"/>
</dbReference>